<keyword evidence="7" id="KW-1185">Reference proteome</keyword>
<feature type="transmembrane region" description="Helical" evidence="5">
    <location>
        <begin position="267"/>
        <end position="292"/>
    </location>
</feature>
<proteinExistence type="predicted"/>
<dbReference type="PANTHER" id="PTHR23507">
    <property type="entry name" value="ZGC:174356"/>
    <property type="match status" value="1"/>
</dbReference>
<protein>
    <submittedName>
        <fullName evidence="6">Uncharacterized protein</fullName>
    </submittedName>
</protein>
<evidence type="ECO:0000256" key="5">
    <source>
        <dbReference type="SAM" id="Phobius"/>
    </source>
</evidence>
<comment type="subcellular location">
    <subcellularLocation>
        <location evidence="1">Membrane</location>
        <topology evidence="1">Multi-pass membrane protein</topology>
    </subcellularLocation>
</comment>
<keyword evidence="2 5" id="KW-0812">Transmembrane</keyword>
<feature type="transmembrane region" description="Helical" evidence="5">
    <location>
        <begin position="113"/>
        <end position="135"/>
    </location>
</feature>
<evidence type="ECO:0000313" key="7">
    <source>
        <dbReference type="Proteomes" id="UP000759131"/>
    </source>
</evidence>
<dbReference type="OrthoDB" id="7786246at2759"/>
<gene>
    <name evidence="6" type="ORF">OSB1V03_LOCUS6269</name>
</gene>
<dbReference type="EMBL" id="OC857943">
    <property type="protein sequence ID" value="CAD7625836.1"/>
    <property type="molecule type" value="Genomic_DNA"/>
</dbReference>
<feature type="transmembrane region" description="Helical" evidence="5">
    <location>
        <begin position="408"/>
        <end position="425"/>
    </location>
</feature>
<dbReference type="PANTHER" id="PTHR23507:SF1">
    <property type="entry name" value="FI18259P1-RELATED"/>
    <property type="match status" value="1"/>
</dbReference>
<evidence type="ECO:0000256" key="2">
    <source>
        <dbReference type="ARBA" id="ARBA00022692"/>
    </source>
</evidence>
<evidence type="ECO:0000256" key="1">
    <source>
        <dbReference type="ARBA" id="ARBA00004141"/>
    </source>
</evidence>
<dbReference type="AlphaFoldDB" id="A0A7R9PYV3"/>
<dbReference type="InterPro" id="IPR036259">
    <property type="entry name" value="MFS_trans_sf"/>
</dbReference>
<evidence type="ECO:0000256" key="4">
    <source>
        <dbReference type="ARBA" id="ARBA00023136"/>
    </source>
</evidence>
<dbReference type="InterPro" id="IPR011701">
    <property type="entry name" value="MFS"/>
</dbReference>
<dbReference type="GO" id="GO:0022857">
    <property type="term" value="F:transmembrane transporter activity"/>
    <property type="evidence" value="ECO:0007669"/>
    <property type="project" value="InterPro"/>
</dbReference>
<dbReference type="GO" id="GO:0016020">
    <property type="term" value="C:membrane"/>
    <property type="evidence" value="ECO:0007669"/>
    <property type="project" value="UniProtKB-SubCell"/>
</dbReference>
<name>A0A7R9PYV3_9ACAR</name>
<feature type="transmembrane region" description="Helical" evidence="5">
    <location>
        <begin position="366"/>
        <end position="388"/>
    </location>
</feature>
<dbReference type="Proteomes" id="UP000759131">
    <property type="component" value="Unassembled WGS sequence"/>
</dbReference>
<organism evidence="6">
    <name type="scientific">Medioppia subpectinata</name>
    <dbReference type="NCBI Taxonomy" id="1979941"/>
    <lineage>
        <taxon>Eukaryota</taxon>
        <taxon>Metazoa</taxon>
        <taxon>Ecdysozoa</taxon>
        <taxon>Arthropoda</taxon>
        <taxon>Chelicerata</taxon>
        <taxon>Arachnida</taxon>
        <taxon>Acari</taxon>
        <taxon>Acariformes</taxon>
        <taxon>Sarcoptiformes</taxon>
        <taxon>Oribatida</taxon>
        <taxon>Brachypylina</taxon>
        <taxon>Oppioidea</taxon>
        <taxon>Oppiidae</taxon>
        <taxon>Medioppia</taxon>
    </lineage>
</organism>
<dbReference type="Pfam" id="PF07690">
    <property type="entry name" value="MFS_1"/>
    <property type="match status" value="1"/>
</dbReference>
<feature type="non-terminal residue" evidence="6">
    <location>
        <position position="1"/>
    </location>
</feature>
<evidence type="ECO:0000256" key="3">
    <source>
        <dbReference type="ARBA" id="ARBA00022989"/>
    </source>
</evidence>
<keyword evidence="3 5" id="KW-1133">Transmembrane helix</keyword>
<feature type="transmembrane region" description="Helical" evidence="5">
    <location>
        <begin position="213"/>
        <end position="238"/>
    </location>
</feature>
<feature type="transmembrane region" description="Helical" evidence="5">
    <location>
        <begin position="141"/>
        <end position="166"/>
    </location>
</feature>
<feature type="transmembrane region" description="Helical" evidence="5">
    <location>
        <begin position="83"/>
        <end position="101"/>
    </location>
</feature>
<accession>A0A7R9PYV3</accession>
<dbReference type="EMBL" id="CAJPIZ010003368">
    <property type="protein sequence ID" value="CAG2106266.1"/>
    <property type="molecule type" value="Genomic_DNA"/>
</dbReference>
<sequence>MSTNGYKWKEVFKELKVEPFLFLYMFSFSLSSLSISQLIQDKLCRFTYDMSPQYCIEINSPEFDHSADPIKSQILTDSGYLTLYRMIISTIPCTVWSLFIGSWSDKYIHGRKIIMLFGCIGAILESMALIINAVAFDTDVYLSLFSFLPSALFGGVVATLMSTYAYCSANSDQRTRAIRFACLEVCFWLPQPFGSFVGGQILGDGNNKSDQQLYHYIAVFIVSLCGQLAALIWVLIVINEKPKEPPFGSFVGGQILGDGNNKSDQQLYHYIAVFIVSLCGQLAALIWVLIVINEKPKEPVICIVNRELFESSSADVSINEDVEIRSVESISDTVGRHLRQLFDISNVMDIFHTCVKRRANKVRTQIWLLMLSICCVMLSYMGSMIILWQYVEKLYSWRAKDYSNINSLVTVFTIISMAIIIPVFMKKMKVRDMLL</sequence>
<dbReference type="SUPFAM" id="SSF103473">
    <property type="entry name" value="MFS general substrate transporter"/>
    <property type="match status" value="1"/>
</dbReference>
<dbReference type="Gene3D" id="1.20.1250.20">
    <property type="entry name" value="MFS general substrate transporter like domains"/>
    <property type="match status" value="2"/>
</dbReference>
<keyword evidence="4 5" id="KW-0472">Membrane</keyword>
<reference evidence="6" key="1">
    <citation type="submission" date="2020-11" db="EMBL/GenBank/DDBJ databases">
        <authorList>
            <person name="Tran Van P."/>
        </authorList>
    </citation>
    <scope>NUCLEOTIDE SEQUENCE</scope>
</reference>
<evidence type="ECO:0000313" key="6">
    <source>
        <dbReference type="EMBL" id="CAD7625836.1"/>
    </source>
</evidence>
<feature type="transmembrane region" description="Helical" evidence="5">
    <location>
        <begin position="21"/>
        <end position="39"/>
    </location>
</feature>